<feature type="region of interest" description="Disordered" evidence="1">
    <location>
        <begin position="1"/>
        <end position="23"/>
    </location>
</feature>
<accession>W2Q083</accession>
<dbReference type="EMBL" id="KI669598">
    <property type="protein sequence ID" value="ETN05924.1"/>
    <property type="molecule type" value="Genomic_DNA"/>
</dbReference>
<dbReference type="AlphaFoldDB" id="W2Q083"/>
<evidence type="ECO:0000313" key="3">
    <source>
        <dbReference type="Proteomes" id="UP000018817"/>
    </source>
</evidence>
<dbReference type="Proteomes" id="UP000018817">
    <property type="component" value="Unassembled WGS sequence"/>
</dbReference>
<dbReference type="VEuPathDB" id="FungiDB:PPTG_23467"/>
<proteinExistence type="predicted"/>
<evidence type="ECO:0000313" key="2">
    <source>
        <dbReference type="EMBL" id="ETN05924.1"/>
    </source>
</evidence>
<protein>
    <submittedName>
        <fullName evidence="2">Uncharacterized protein</fullName>
    </submittedName>
</protein>
<reference evidence="2 3" key="2">
    <citation type="submission" date="2013-11" db="EMBL/GenBank/DDBJ databases">
        <title>The Genome Sequence of Phytophthora parasitica INRA-310.</title>
        <authorList>
            <consortium name="The Broad Institute Genomics Platform"/>
            <person name="Russ C."/>
            <person name="Tyler B."/>
            <person name="Panabieres F."/>
            <person name="Shan W."/>
            <person name="Tripathy S."/>
            <person name="Grunwald N."/>
            <person name="Machado M."/>
            <person name="Johnson C.S."/>
            <person name="Arredondo F."/>
            <person name="Hong C."/>
            <person name="Coffey M."/>
            <person name="Young S.K."/>
            <person name="Zeng Q."/>
            <person name="Gargeya S."/>
            <person name="Fitzgerald M."/>
            <person name="Abouelleil A."/>
            <person name="Alvarado L."/>
            <person name="Chapman S.B."/>
            <person name="Gainer-Dewar J."/>
            <person name="Goldberg J."/>
            <person name="Griggs A."/>
            <person name="Gujja S."/>
            <person name="Hansen M."/>
            <person name="Howarth C."/>
            <person name="Imamovic A."/>
            <person name="Ireland A."/>
            <person name="Larimer J."/>
            <person name="McCowan C."/>
            <person name="Murphy C."/>
            <person name="Pearson M."/>
            <person name="Poon T.W."/>
            <person name="Priest M."/>
            <person name="Roberts A."/>
            <person name="Saif S."/>
            <person name="Shea T."/>
            <person name="Sykes S."/>
            <person name="Wortman J."/>
            <person name="Nusbaum C."/>
            <person name="Birren B."/>
        </authorList>
    </citation>
    <scope>NUCLEOTIDE SEQUENCE [LARGE SCALE GENOMIC DNA]</scope>
    <source>
        <strain evidence="2 3">INRA-310</strain>
    </source>
</reference>
<name>W2Q083_PHYN3</name>
<reference evidence="3" key="1">
    <citation type="submission" date="2011-12" db="EMBL/GenBank/DDBJ databases">
        <authorList>
            <consortium name="The Broad Institute Genome Sequencing Platform"/>
            <person name="Russ C."/>
            <person name="Tyler B."/>
            <person name="Panabieres F."/>
            <person name="Shan W."/>
            <person name="Tripathy S."/>
            <person name="Grunwald N."/>
            <person name="Machado M."/>
            <person name="Young S.K."/>
            <person name="Zeng Q."/>
            <person name="Gargeya S."/>
            <person name="Fitzgerald M."/>
            <person name="Haas B."/>
            <person name="Abouelleil A."/>
            <person name="Alvarado L."/>
            <person name="Arachchi H.M."/>
            <person name="Berlin A."/>
            <person name="Chapman S.B."/>
            <person name="Gearin G."/>
            <person name="Goldberg J."/>
            <person name="Griggs A."/>
            <person name="Gujja S."/>
            <person name="Hansen M."/>
            <person name="Heiman D."/>
            <person name="Howarth C."/>
            <person name="Larimer J."/>
            <person name="Lui A."/>
            <person name="MacDonald P.J.P."/>
            <person name="McCowen C."/>
            <person name="Montmayeur A."/>
            <person name="Murphy C."/>
            <person name="Neiman D."/>
            <person name="Pearson M."/>
            <person name="Priest M."/>
            <person name="Roberts A."/>
            <person name="Saif S."/>
            <person name="Shea T."/>
            <person name="Sisk P."/>
            <person name="Stolte C."/>
            <person name="Sykes S."/>
            <person name="Wortman J."/>
            <person name="Nusbaum C."/>
            <person name="Birren B."/>
        </authorList>
    </citation>
    <scope>NUCLEOTIDE SEQUENCE [LARGE SCALE GENOMIC DNA]</scope>
    <source>
        <strain evidence="3">INRA-310</strain>
    </source>
</reference>
<dbReference type="GeneID" id="20192066"/>
<sequence length="95" mass="10583">MRPRGPARRSNLPASPISRQSSGEAIAAASRKAVIQTFSRPVWNPSNAWSPRFSRLVSSQTYVNEYRLLRRPRLRPTLSCSMSPPTVRNAAVAFS</sequence>
<gene>
    <name evidence="2" type="ORF">PPTG_23467</name>
</gene>
<evidence type="ECO:0000256" key="1">
    <source>
        <dbReference type="SAM" id="MobiDB-lite"/>
    </source>
</evidence>
<dbReference type="RefSeq" id="XP_008908988.1">
    <property type="nucleotide sequence ID" value="XM_008910740.1"/>
</dbReference>
<organism evidence="2 3">
    <name type="scientific">Phytophthora nicotianae (strain INRA-310)</name>
    <name type="common">Phytophthora parasitica</name>
    <dbReference type="NCBI Taxonomy" id="761204"/>
    <lineage>
        <taxon>Eukaryota</taxon>
        <taxon>Sar</taxon>
        <taxon>Stramenopiles</taxon>
        <taxon>Oomycota</taxon>
        <taxon>Peronosporomycetes</taxon>
        <taxon>Peronosporales</taxon>
        <taxon>Peronosporaceae</taxon>
        <taxon>Phytophthora</taxon>
    </lineage>
</organism>